<evidence type="ECO:0000256" key="3">
    <source>
        <dbReference type="ARBA" id="ARBA00010525"/>
    </source>
</evidence>
<proteinExistence type="inferred from homology"/>
<comment type="cofactor">
    <cofactor evidence="18">
        <name>Ca(2+)</name>
        <dbReference type="ChEBI" id="CHEBI:29108"/>
    </cofactor>
    <text evidence="18">Binds 1 Ca(2+) ion per monomer. In the dimeric form the Ca(2+) is bound by different amino acids with binding of each Ca(2+) shared with ligands coming from each monomer. The Ca(2+) ion may have a role in catalysis.</text>
</comment>
<accession>A0ABU2WFZ9</accession>
<comment type="similarity">
    <text evidence="3 18">Belongs to the phospholipase A1 family.</text>
</comment>
<feature type="chain" id="PRO_5045007931" description="Phospholipase A1" evidence="18">
    <location>
        <begin position="20"/>
        <end position="310"/>
    </location>
</feature>
<name>A0ABU2WFZ9_9GAMM</name>
<keyword evidence="12 18" id="KW-0378">Hydrolase</keyword>
<feature type="signal peptide" evidence="18">
    <location>
        <begin position="1"/>
        <end position="19"/>
    </location>
</feature>
<evidence type="ECO:0000256" key="14">
    <source>
        <dbReference type="ARBA" id="ARBA00022963"/>
    </source>
</evidence>
<dbReference type="PANTHER" id="PTHR40457">
    <property type="entry name" value="PHOSPHOLIPASE A1"/>
    <property type="match status" value="1"/>
</dbReference>
<evidence type="ECO:0000256" key="11">
    <source>
        <dbReference type="ARBA" id="ARBA00022729"/>
    </source>
</evidence>
<dbReference type="SUPFAM" id="SSF56931">
    <property type="entry name" value="Outer membrane phospholipase A (OMPLA)"/>
    <property type="match status" value="1"/>
</dbReference>
<evidence type="ECO:0000256" key="2">
    <source>
        <dbReference type="ARBA" id="ARBA00001604"/>
    </source>
</evidence>
<dbReference type="Pfam" id="PF02253">
    <property type="entry name" value="PLA1"/>
    <property type="match status" value="1"/>
</dbReference>
<evidence type="ECO:0000256" key="7">
    <source>
        <dbReference type="ARBA" id="ARBA00021726"/>
    </source>
</evidence>
<evidence type="ECO:0000256" key="9">
    <source>
        <dbReference type="ARBA" id="ARBA00022692"/>
    </source>
</evidence>
<comment type="catalytic activity">
    <reaction evidence="2 18">
        <text>a 1,2-diacyl-sn-glycero-3-phosphocholine + H2O = a 1-acyl-sn-glycero-3-phosphocholine + a fatty acid + H(+)</text>
        <dbReference type="Rhea" id="RHEA:15801"/>
        <dbReference type="ChEBI" id="CHEBI:15377"/>
        <dbReference type="ChEBI" id="CHEBI:15378"/>
        <dbReference type="ChEBI" id="CHEBI:28868"/>
        <dbReference type="ChEBI" id="CHEBI:57643"/>
        <dbReference type="ChEBI" id="CHEBI:58168"/>
        <dbReference type="EC" id="3.1.1.4"/>
    </reaction>
</comment>
<evidence type="ECO:0000256" key="15">
    <source>
        <dbReference type="ARBA" id="ARBA00023098"/>
    </source>
</evidence>
<evidence type="ECO:0000256" key="19">
    <source>
        <dbReference type="SAM" id="MobiDB-lite"/>
    </source>
</evidence>
<evidence type="ECO:0000256" key="6">
    <source>
        <dbReference type="ARBA" id="ARBA00013278"/>
    </source>
</evidence>
<feature type="region of interest" description="Disordered" evidence="19">
    <location>
        <begin position="20"/>
        <end position="44"/>
    </location>
</feature>
<evidence type="ECO:0000256" key="4">
    <source>
        <dbReference type="ARBA" id="ARBA00011702"/>
    </source>
</evidence>
<dbReference type="Proteomes" id="UP001254608">
    <property type="component" value="Unassembled WGS sequence"/>
</dbReference>
<comment type="function">
    <text evidence="18">Hydrolysis of phosphatidylcholine with phospholipase A2 (EC 3.1.1.4) and phospholipase A1 (EC 3.1.1.32) activities.</text>
</comment>
<keyword evidence="10 18" id="KW-0479">Metal-binding</keyword>
<evidence type="ECO:0000256" key="12">
    <source>
        <dbReference type="ARBA" id="ARBA00022801"/>
    </source>
</evidence>
<keyword evidence="8" id="KW-1134">Transmembrane beta strand</keyword>
<evidence type="ECO:0000256" key="5">
    <source>
        <dbReference type="ARBA" id="ARBA00013179"/>
    </source>
</evidence>
<keyword evidence="15 18" id="KW-0443">Lipid metabolism</keyword>
<evidence type="ECO:0000313" key="21">
    <source>
        <dbReference type="Proteomes" id="UP001254608"/>
    </source>
</evidence>
<keyword evidence="13 18" id="KW-0106">Calcium</keyword>
<comment type="subcellular location">
    <subcellularLocation>
        <location evidence="18">Cell outer membrane</location>
        <topology evidence="18">Multi-pass membrane protein</topology>
    </subcellularLocation>
    <text evidence="18">One of the very few enzymes located there.</text>
</comment>
<dbReference type="RefSeq" id="WP_311364177.1">
    <property type="nucleotide sequence ID" value="NZ_JAVRIC010000005.1"/>
</dbReference>
<evidence type="ECO:0000256" key="8">
    <source>
        <dbReference type="ARBA" id="ARBA00022452"/>
    </source>
</evidence>
<dbReference type="InterPro" id="IPR036541">
    <property type="entry name" value="PLipase_A1_sf"/>
</dbReference>
<keyword evidence="17 18" id="KW-0998">Cell outer membrane</keyword>
<sequence>MPRLACLLIALALPAAAQAQSTPQPQNIPTAVRDDPDAPAATQHDEPSLAAYEAVIRDPETKRYFRVNTDAYSIVSAARGLSMHKPMYVYPLSYSPDYEGQDTEFIFQISAKYRLLGKPLYFAYTQKSFWQIYNQNESRPFRETNYNPEIFYRFIPDDIEKWHHWGADIGLEHESNGEALPLSRSWNRIYFAAFKAEGKNLLYLKTWYRIPDPRKETPDDPKGDDNPDIYKYYGYGEIHYARQIGKQQLLSSMIRGNPSTGKGGMSLSWSMPNDSGTLFYSVSLWHGYGESLIDYNHSVTRLSFGIMLSR</sequence>
<dbReference type="EC" id="3.1.1.32" evidence="5 18"/>
<dbReference type="PRINTS" id="PR01486">
    <property type="entry name" value="PHPHLIPASEA1"/>
</dbReference>
<keyword evidence="21" id="KW-1185">Reference proteome</keyword>
<keyword evidence="9" id="KW-0812">Transmembrane</keyword>
<dbReference type="EMBL" id="JAVRIC010000005">
    <property type="protein sequence ID" value="MDT0496785.1"/>
    <property type="molecule type" value="Genomic_DNA"/>
</dbReference>
<keyword evidence="14 18" id="KW-0442">Lipid degradation</keyword>
<organism evidence="20 21">
    <name type="scientific">Banduia mediterranea</name>
    <dbReference type="NCBI Taxonomy" id="3075609"/>
    <lineage>
        <taxon>Bacteria</taxon>
        <taxon>Pseudomonadati</taxon>
        <taxon>Pseudomonadota</taxon>
        <taxon>Gammaproteobacteria</taxon>
        <taxon>Nevskiales</taxon>
        <taxon>Algiphilaceae</taxon>
        <taxon>Banduia</taxon>
    </lineage>
</organism>
<keyword evidence="16" id="KW-0472">Membrane</keyword>
<evidence type="ECO:0000256" key="1">
    <source>
        <dbReference type="ARBA" id="ARBA00000111"/>
    </source>
</evidence>
<dbReference type="PANTHER" id="PTHR40457:SF1">
    <property type="entry name" value="PHOSPHOLIPASE A1"/>
    <property type="match status" value="1"/>
</dbReference>
<evidence type="ECO:0000256" key="13">
    <source>
        <dbReference type="ARBA" id="ARBA00022837"/>
    </source>
</evidence>
<dbReference type="InterPro" id="IPR003187">
    <property type="entry name" value="PLipase_A1"/>
</dbReference>
<dbReference type="Gene3D" id="2.40.230.10">
    <property type="entry name" value="Phospholipase A1"/>
    <property type="match status" value="1"/>
</dbReference>
<comment type="subunit">
    <text evidence="4 18">Homodimer; dimerization is reversible, and the dimeric form is the active one.</text>
</comment>
<evidence type="ECO:0000256" key="18">
    <source>
        <dbReference type="RuleBase" id="RU366027"/>
    </source>
</evidence>
<protein>
    <recommendedName>
        <fullName evidence="7 18">Phospholipase A1</fullName>
        <ecNumber evidence="5 18">3.1.1.32</ecNumber>
        <ecNumber evidence="6 18">3.1.1.4</ecNumber>
    </recommendedName>
    <alternativeName>
        <fullName evidence="18">Phosphatidylcholine 1-acylhydrolase</fullName>
    </alternativeName>
</protein>
<evidence type="ECO:0000313" key="20">
    <source>
        <dbReference type="EMBL" id="MDT0496785.1"/>
    </source>
</evidence>
<dbReference type="EC" id="3.1.1.4" evidence="6 18"/>
<gene>
    <name evidence="20" type="ORF">RM530_05330</name>
</gene>
<comment type="caution">
    <text evidence="20">The sequence shown here is derived from an EMBL/GenBank/DDBJ whole genome shotgun (WGS) entry which is preliminary data.</text>
</comment>
<evidence type="ECO:0000256" key="16">
    <source>
        <dbReference type="ARBA" id="ARBA00023136"/>
    </source>
</evidence>
<evidence type="ECO:0000256" key="10">
    <source>
        <dbReference type="ARBA" id="ARBA00022723"/>
    </source>
</evidence>
<comment type="catalytic activity">
    <reaction evidence="1 18">
        <text>a 1,2-diacyl-sn-glycero-3-phosphocholine + H2O = a 2-acyl-sn-glycero-3-phosphocholine + a fatty acid + H(+)</text>
        <dbReference type="Rhea" id="RHEA:18689"/>
        <dbReference type="ChEBI" id="CHEBI:15377"/>
        <dbReference type="ChEBI" id="CHEBI:15378"/>
        <dbReference type="ChEBI" id="CHEBI:28868"/>
        <dbReference type="ChEBI" id="CHEBI:57643"/>
        <dbReference type="ChEBI" id="CHEBI:57875"/>
        <dbReference type="EC" id="3.1.1.32"/>
    </reaction>
</comment>
<reference evidence="20 21" key="1">
    <citation type="submission" date="2023-09" db="EMBL/GenBank/DDBJ databases">
        <authorList>
            <person name="Rey-Velasco X."/>
        </authorList>
    </citation>
    <scope>NUCLEOTIDE SEQUENCE [LARGE SCALE GENOMIC DNA]</scope>
    <source>
        <strain evidence="20 21">W345</strain>
    </source>
</reference>
<keyword evidence="11 18" id="KW-0732">Signal</keyword>
<evidence type="ECO:0000256" key="17">
    <source>
        <dbReference type="ARBA" id="ARBA00023237"/>
    </source>
</evidence>